<dbReference type="InterPro" id="IPR003500">
    <property type="entry name" value="RpiB_LacA_LacB"/>
</dbReference>
<dbReference type="EMBL" id="JAGGDJ010000080">
    <property type="protein sequence ID" value="MBO7748866.1"/>
    <property type="molecule type" value="Genomic_DNA"/>
</dbReference>
<dbReference type="NCBIfam" id="TIGR01120">
    <property type="entry name" value="rpiB"/>
    <property type="match status" value="1"/>
</dbReference>
<dbReference type="EC" id="5.3.1.6" evidence="3"/>
<dbReference type="RefSeq" id="WP_208851387.1">
    <property type="nucleotide sequence ID" value="NZ_JAGGDJ010000080.1"/>
</dbReference>
<evidence type="ECO:0000256" key="2">
    <source>
        <dbReference type="ARBA" id="ARBA00023235"/>
    </source>
</evidence>
<keyword evidence="4" id="KW-1185">Reference proteome</keyword>
<accession>A0ABS3WKK7</accession>
<dbReference type="PANTHER" id="PTHR43732:SF1">
    <property type="entry name" value="RIBOSE 5-PHOSPHATE ISOMERASE"/>
    <property type="match status" value="1"/>
</dbReference>
<proteinExistence type="inferred from homology"/>
<dbReference type="Gene3D" id="3.40.1400.10">
    <property type="entry name" value="Sugar-phosphate isomerase, RpiB/LacA/LacB"/>
    <property type="match status" value="1"/>
</dbReference>
<keyword evidence="2 3" id="KW-0413">Isomerase</keyword>
<dbReference type="NCBIfam" id="TIGR00689">
    <property type="entry name" value="rpiB_lacA_lacB"/>
    <property type="match status" value="1"/>
</dbReference>
<gene>
    <name evidence="3" type="primary">rpiB</name>
    <name evidence="3" type="ORF">I8J29_32310</name>
</gene>
<organism evidence="3 4">
    <name type="scientific">Paenibacillus artemisiicola</name>
    <dbReference type="NCBI Taxonomy" id="1172618"/>
    <lineage>
        <taxon>Bacteria</taxon>
        <taxon>Bacillati</taxon>
        <taxon>Bacillota</taxon>
        <taxon>Bacilli</taxon>
        <taxon>Bacillales</taxon>
        <taxon>Paenibacillaceae</taxon>
        <taxon>Paenibacillus</taxon>
    </lineage>
</organism>
<dbReference type="SUPFAM" id="SSF89623">
    <property type="entry name" value="Ribose/Galactose isomerase RpiB/AlsB"/>
    <property type="match status" value="1"/>
</dbReference>
<reference evidence="3 4" key="1">
    <citation type="submission" date="2021-03" db="EMBL/GenBank/DDBJ databases">
        <title>Paenibacillus artemisicola MWE-103 whole genome sequence.</title>
        <authorList>
            <person name="Ham Y.J."/>
        </authorList>
    </citation>
    <scope>NUCLEOTIDE SEQUENCE [LARGE SCALE GENOMIC DNA]</scope>
    <source>
        <strain evidence="3 4">MWE-103</strain>
    </source>
</reference>
<dbReference type="GO" id="GO:0004751">
    <property type="term" value="F:ribose-5-phosphate isomerase activity"/>
    <property type="evidence" value="ECO:0007669"/>
    <property type="project" value="UniProtKB-EC"/>
</dbReference>
<name>A0ABS3WKK7_9BACL</name>
<sequence length="156" mass="16748">MKIAIGADHGGYRLKEVVVPFIQSLGHEILDVGCDCEQSVDYPDYALPACELVAQGKADRGILICGTGIGMSIAANKVAGIRCALVHDLFSAQATRDHNDTNVLALGERVVGPGVAQEIIRVWLETPFSNGERHVGRLNKVKQIEAKYAAQPARAE</sequence>
<dbReference type="InterPro" id="IPR004785">
    <property type="entry name" value="RpiB"/>
</dbReference>
<evidence type="ECO:0000313" key="4">
    <source>
        <dbReference type="Proteomes" id="UP000670947"/>
    </source>
</evidence>
<comment type="similarity">
    <text evidence="1">Belongs to the LacAB/RpiB family.</text>
</comment>
<dbReference type="PANTHER" id="PTHR43732">
    <property type="entry name" value="RIBOSE 5-PHOSPHATE ISOMERASE-RELATED"/>
    <property type="match status" value="1"/>
</dbReference>
<dbReference type="PIRSF" id="PIRSF005384">
    <property type="entry name" value="RpiB_LacA_B"/>
    <property type="match status" value="1"/>
</dbReference>
<dbReference type="InterPro" id="IPR051812">
    <property type="entry name" value="SPI_LacAB/RpiB"/>
</dbReference>
<comment type="caution">
    <text evidence="3">The sequence shown here is derived from an EMBL/GenBank/DDBJ whole genome shotgun (WGS) entry which is preliminary data.</text>
</comment>
<evidence type="ECO:0000313" key="3">
    <source>
        <dbReference type="EMBL" id="MBO7748866.1"/>
    </source>
</evidence>
<dbReference type="Pfam" id="PF02502">
    <property type="entry name" value="LacAB_rpiB"/>
    <property type="match status" value="1"/>
</dbReference>
<dbReference type="NCBIfam" id="NF004051">
    <property type="entry name" value="PRK05571.1"/>
    <property type="match status" value="1"/>
</dbReference>
<protein>
    <submittedName>
        <fullName evidence="3">Ribose 5-phosphate isomerase B</fullName>
        <ecNumber evidence="3">5.3.1.6</ecNumber>
    </submittedName>
</protein>
<evidence type="ECO:0000256" key="1">
    <source>
        <dbReference type="ARBA" id="ARBA00008754"/>
    </source>
</evidence>
<dbReference type="Proteomes" id="UP000670947">
    <property type="component" value="Unassembled WGS sequence"/>
</dbReference>
<dbReference type="InterPro" id="IPR036569">
    <property type="entry name" value="RpiB_LacA_LacB_sf"/>
</dbReference>